<protein>
    <submittedName>
        <fullName evidence="3">2TM domain-containing protein</fullName>
    </submittedName>
</protein>
<proteinExistence type="predicted"/>
<name>A0A6H1TZW3_9CYAN</name>
<dbReference type="RefSeq" id="WP_168570271.1">
    <property type="nucleotide sequence ID" value="NZ_CP051167.1"/>
</dbReference>
<keyword evidence="4" id="KW-1185">Reference proteome</keyword>
<accession>A0A6H1TZW3</accession>
<dbReference type="KEGG" id="oxy:HCG48_17380"/>
<keyword evidence="1" id="KW-0472">Membrane</keyword>
<dbReference type="AlphaFoldDB" id="A0A6H1TZW3"/>
<evidence type="ECO:0000313" key="4">
    <source>
        <dbReference type="Proteomes" id="UP000500857"/>
    </source>
</evidence>
<evidence type="ECO:0000313" key="3">
    <source>
        <dbReference type="EMBL" id="QIZ72121.1"/>
    </source>
</evidence>
<evidence type="ECO:0000259" key="2">
    <source>
        <dbReference type="Pfam" id="PF13239"/>
    </source>
</evidence>
<keyword evidence="1" id="KW-0812">Transmembrane</keyword>
<dbReference type="Pfam" id="PF13239">
    <property type="entry name" value="2TM"/>
    <property type="match status" value="1"/>
</dbReference>
<feature type="transmembrane region" description="Helical" evidence="1">
    <location>
        <begin position="78"/>
        <end position="95"/>
    </location>
</feature>
<evidence type="ECO:0000256" key="1">
    <source>
        <dbReference type="SAM" id="Phobius"/>
    </source>
</evidence>
<reference evidence="3 4" key="1">
    <citation type="submission" date="2020-04" db="EMBL/GenBank/DDBJ databases">
        <authorList>
            <person name="Basu S."/>
            <person name="Maruthanayagam V."/>
            <person name="Chakraborty S."/>
            <person name="Pramanik A."/>
            <person name="Mukherjee J."/>
            <person name="Brink B."/>
        </authorList>
    </citation>
    <scope>NUCLEOTIDE SEQUENCE [LARGE SCALE GENOMIC DNA]</scope>
    <source>
        <strain evidence="3 4">AP17</strain>
    </source>
</reference>
<feature type="domain" description="2TM" evidence="2">
    <location>
        <begin position="63"/>
        <end position="140"/>
    </location>
</feature>
<gene>
    <name evidence="3" type="ORF">HCG48_17380</name>
</gene>
<dbReference type="Proteomes" id="UP000500857">
    <property type="component" value="Chromosome"/>
</dbReference>
<dbReference type="InterPro" id="IPR025698">
    <property type="entry name" value="2TM_dom"/>
</dbReference>
<organism evidence="3 4">
    <name type="scientific">Oxynema aestuarii AP17</name>
    <dbReference type="NCBI Taxonomy" id="2064643"/>
    <lineage>
        <taxon>Bacteria</taxon>
        <taxon>Bacillati</taxon>
        <taxon>Cyanobacteriota</taxon>
        <taxon>Cyanophyceae</taxon>
        <taxon>Oscillatoriophycideae</taxon>
        <taxon>Oscillatoriales</taxon>
        <taxon>Oscillatoriaceae</taxon>
        <taxon>Oxynema</taxon>
        <taxon>Oxynema aestuarii</taxon>
    </lineage>
</organism>
<keyword evidence="1" id="KW-1133">Transmembrane helix</keyword>
<dbReference type="EMBL" id="CP051167">
    <property type="protein sequence ID" value="QIZ72121.1"/>
    <property type="molecule type" value="Genomic_DNA"/>
</dbReference>
<sequence length="160" mass="18444">MPHSYSQEDVQQILQLALAQQADGGEFSRDRLLEMAHELGISESNLHLAEQQWLGLQGENRDRQAFDQFRRSKFKQSAIKYAIVNSFLVVLNLLTAHTLSWVFWVAGLWGVFLALKGWKTYALEGEEYERAFSAWRLKQQIGQSLGNTISRFLNPERESL</sequence>